<evidence type="ECO:0000313" key="2">
    <source>
        <dbReference type="Proteomes" id="UP000078447"/>
    </source>
</evidence>
<evidence type="ECO:0008006" key="3">
    <source>
        <dbReference type="Google" id="ProtNLM"/>
    </source>
</evidence>
<dbReference type="PROSITE" id="PS51257">
    <property type="entry name" value="PROKAR_LIPOPROTEIN"/>
    <property type="match status" value="1"/>
</dbReference>
<name>A0ABX2V878_9BACL</name>
<organism evidence="1 2">
    <name type="scientific">Exiguobacterium undae</name>
    <dbReference type="NCBI Taxonomy" id="169177"/>
    <lineage>
        <taxon>Bacteria</taxon>
        <taxon>Bacillati</taxon>
        <taxon>Bacillota</taxon>
        <taxon>Bacilli</taxon>
        <taxon>Bacillales</taxon>
        <taxon>Bacillales Family XII. Incertae Sedis</taxon>
        <taxon>Exiguobacterium</taxon>
    </lineage>
</organism>
<sequence length="209" mass="23257">MKRTVIILLCVLLAGCTEVRPSGVQSELELGQYTQAVDQSARQDTMHDPAKLMVQLETALASYHFKEVVKIARKIDQLALAQDNPIRLRANSLQLSAETMLDQLKQVEGTYQIERSTLDTGLKERSFPATGQIDVSFAKRDGLVATIDYQDFGMVEAPRNDTESIRFEPDLSARLPLSEGLVSYVFNQSGFTLTFEGPGGKLVYQLKKI</sequence>
<keyword evidence="2" id="KW-1185">Reference proteome</keyword>
<dbReference type="Proteomes" id="UP000078447">
    <property type="component" value="Unassembled WGS sequence"/>
</dbReference>
<dbReference type="EMBL" id="LVVL01000001">
    <property type="protein sequence ID" value="OAN14424.1"/>
    <property type="molecule type" value="Genomic_DNA"/>
</dbReference>
<dbReference type="RefSeq" id="WP_028105669.1">
    <property type="nucleotide sequence ID" value="NZ_LVVL01000001.1"/>
</dbReference>
<accession>A0ABX2V878</accession>
<comment type="caution">
    <text evidence="1">The sequence shown here is derived from an EMBL/GenBank/DDBJ whole genome shotgun (WGS) entry which is preliminary data.</text>
</comment>
<gene>
    <name evidence="1" type="ORF">A3783_00420</name>
</gene>
<reference evidence="1 2" key="1">
    <citation type="submission" date="2016-03" db="EMBL/GenBank/DDBJ databases">
        <authorList>
            <person name="Cho S.-Y."/>
            <person name="Lim S."/>
            <person name="Kim H."/>
            <person name="Soh E.H."/>
            <person name="Moon J.S."/>
        </authorList>
    </citation>
    <scope>NUCLEOTIDE SEQUENCE [LARGE SCALE GENOMIC DNA]</scope>
    <source>
        <strain evidence="1 2">KCTC 3810</strain>
    </source>
</reference>
<proteinExistence type="predicted"/>
<protein>
    <recommendedName>
        <fullName evidence="3">Lipoprotein</fullName>
    </recommendedName>
</protein>
<evidence type="ECO:0000313" key="1">
    <source>
        <dbReference type="EMBL" id="OAN14424.1"/>
    </source>
</evidence>